<dbReference type="SMART" id="SM00198">
    <property type="entry name" value="SCP"/>
    <property type="match status" value="1"/>
</dbReference>
<evidence type="ECO:0000313" key="4">
    <source>
        <dbReference type="Proteomes" id="UP000027866"/>
    </source>
</evidence>
<proteinExistence type="predicted"/>
<dbReference type="PRINTS" id="PR00837">
    <property type="entry name" value="V5TPXLIKE"/>
</dbReference>
<feature type="signal peptide" evidence="1">
    <location>
        <begin position="1"/>
        <end position="25"/>
    </location>
</feature>
<sequence>MKPLATILAGCAALAALVSAGDAGAGERSASESAGASTGASTGAEEIWLAAHNRERAAFGTAPLRWNPELAAEARGWAERLARANVLRHSSRARRNGTGENLWMGSAGYYSPADMIAAFAGEKRYFRAGTFPDVSRTGNWGDVGHYTQIVWADTREVGCATARGRDLEVLVCRYWPAGNVIGERIAPGRMAARD</sequence>
<dbReference type="RefSeq" id="WP_034901471.1">
    <property type="nucleotide sequence ID" value="NZ_CP017057.1"/>
</dbReference>
<name>A0A074NMD8_9SPHN</name>
<dbReference type="OrthoDB" id="9794228at2"/>
<dbReference type="InterPro" id="IPR014044">
    <property type="entry name" value="CAP_dom"/>
</dbReference>
<dbReference type="AlphaFoldDB" id="A0A074NMD8"/>
<keyword evidence="1" id="KW-0732">Signal</keyword>
<protein>
    <recommendedName>
        <fullName evidence="2">SCP domain-containing protein</fullName>
    </recommendedName>
</protein>
<dbReference type="InterPro" id="IPR018244">
    <property type="entry name" value="Allrgn_V5/Tpx1_CS"/>
</dbReference>
<dbReference type="PROSITE" id="PS01009">
    <property type="entry name" value="CRISP_1"/>
    <property type="match status" value="1"/>
</dbReference>
<dbReference type="EMBL" id="JMIX01000003">
    <property type="protein sequence ID" value="KEO98967.1"/>
    <property type="molecule type" value="Genomic_DNA"/>
</dbReference>
<dbReference type="Gene3D" id="3.40.33.10">
    <property type="entry name" value="CAP"/>
    <property type="match status" value="1"/>
</dbReference>
<gene>
    <name evidence="3" type="ORF">EH32_07630</name>
</gene>
<dbReference type="PRINTS" id="PR00838">
    <property type="entry name" value="V5ALLERGEN"/>
</dbReference>
<dbReference type="PANTHER" id="PTHR10334">
    <property type="entry name" value="CYSTEINE-RICH SECRETORY PROTEIN-RELATED"/>
    <property type="match status" value="1"/>
</dbReference>
<keyword evidence="4" id="KW-1185">Reference proteome</keyword>
<dbReference type="InterPro" id="IPR035940">
    <property type="entry name" value="CAP_sf"/>
</dbReference>
<feature type="chain" id="PRO_5001699616" description="SCP domain-containing protein" evidence="1">
    <location>
        <begin position="26"/>
        <end position="194"/>
    </location>
</feature>
<dbReference type="InterPro" id="IPR001283">
    <property type="entry name" value="CRISP-related"/>
</dbReference>
<evidence type="ECO:0000313" key="3">
    <source>
        <dbReference type="EMBL" id="KEO98967.1"/>
    </source>
</evidence>
<dbReference type="GO" id="GO:0005576">
    <property type="term" value="C:extracellular region"/>
    <property type="evidence" value="ECO:0007669"/>
    <property type="project" value="InterPro"/>
</dbReference>
<evidence type="ECO:0000259" key="2">
    <source>
        <dbReference type="SMART" id="SM00198"/>
    </source>
</evidence>
<dbReference type="PROSITE" id="PS01010">
    <property type="entry name" value="CRISP_2"/>
    <property type="match status" value="1"/>
</dbReference>
<dbReference type="Pfam" id="PF00188">
    <property type="entry name" value="CAP"/>
    <property type="match status" value="1"/>
</dbReference>
<reference evidence="3 4" key="1">
    <citation type="submission" date="2014-04" db="EMBL/GenBank/DDBJ databases">
        <title>A comprehensive comparison of genomes of Erythrobacter spp. Strains.</title>
        <authorList>
            <person name="Zheng Q."/>
        </authorList>
    </citation>
    <scope>NUCLEOTIDE SEQUENCE [LARGE SCALE GENOMIC DNA]</scope>
    <source>
        <strain evidence="3 4">DSM 8509</strain>
    </source>
</reference>
<organism evidence="3 4">
    <name type="scientific">Erythrobacter litoralis</name>
    <dbReference type="NCBI Taxonomy" id="39960"/>
    <lineage>
        <taxon>Bacteria</taxon>
        <taxon>Pseudomonadati</taxon>
        <taxon>Pseudomonadota</taxon>
        <taxon>Alphaproteobacteria</taxon>
        <taxon>Sphingomonadales</taxon>
        <taxon>Erythrobacteraceae</taxon>
        <taxon>Erythrobacter/Porphyrobacter group</taxon>
        <taxon>Erythrobacter</taxon>
    </lineage>
</organism>
<dbReference type="SUPFAM" id="SSF55797">
    <property type="entry name" value="PR-1-like"/>
    <property type="match status" value="1"/>
</dbReference>
<accession>A0A074NMD8</accession>
<dbReference type="KEGG" id="elq:Ga0102493_112538"/>
<dbReference type="Proteomes" id="UP000027866">
    <property type="component" value="Unassembled WGS sequence"/>
</dbReference>
<evidence type="ECO:0000256" key="1">
    <source>
        <dbReference type="SAM" id="SignalP"/>
    </source>
</evidence>
<feature type="domain" description="SCP" evidence="2">
    <location>
        <begin position="43"/>
        <end position="182"/>
    </location>
</feature>
<dbReference type="PATRIC" id="fig|39960.10.peg.1634"/>
<comment type="caution">
    <text evidence="3">The sequence shown here is derived from an EMBL/GenBank/DDBJ whole genome shotgun (WGS) entry which is preliminary data.</text>
</comment>
<dbReference type="InterPro" id="IPR002413">
    <property type="entry name" value="V5_allergen-like"/>
</dbReference>